<proteinExistence type="predicted"/>
<gene>
    <name evidence="1" type="ORF">phiA829_160</name>
</gene>
<protein>
    <submittedName>
        <fullName evidence="1">Putative sheath stabilizing and tail completion protein</fullName>
    </submittedName>
</protein>
<evidence type="ECO:0000313" key="2">
    <source>
        <dbReference type="Proteomes" id="UP000221506"/>
    </source>
</evidence>
<accession>A0A1W6DYA3</accession>
<dbReference type="Gene3D" id="3.30.2000.40">
    <property type="entry name" value="Myoviridae tail sheath stabiliser"/>
    <property type="match status" value="1"/>
</dbReference>
<dbReference type="InterPro" id="IPR038553">
    <property type="entry name" value="T4-gp15_tss_sf"/>
</dbReference>
<sequence>MPGPFETVHKGDRIRRYSRVLGAIISDLQVITEGKTVRIPLEYLGGLRDQTAVTYQAGIAPVQTLAFRTIEVDSEKVKNRNLTNAYQGHVFNQRLPCLLGFEWCIRVKKQDEMFQIFEQVVNALYPTLDVLVKLDDGGVEENLKIIPKSYDFTDAFEGDGTEPNFYDITFMLELQGGHMYGRDLTASGEGVIIHEVDITISALPEPFKGELPWFSVYDNDNTVVRFRNQRPLGPQEGAWHYDPTPNPEFFQVIGSGTYVRQGYV</sequence>
<organism evidence="1 2">
    <name type="scientific">Aeromonas phage phiA8-29</name>
    <dbReference type="NCBI Taxonomy" id="1978922"/>
    <lineage>
        <taxon>Viruses</taxon>
        <taxon>Duplodnaviria</taxon>
        <taxon>Heunggongvirae</taxon>
        <taxon>Uroviricota</taxon>
        <taxon>Caudoviricetes</taxon>
        <taxon>Pantevenvirales</taxon>
        <taxon>Ackermannviridae</taxon>
        <taxon>Tedavirus</taxon>
        <taxon>Tedavirus A829</taxon>
    </lineage>
</organism>
<evidence type="ECO:0000313" key="1">
    <source>
        <dbReference type="EMBL" id="ARK07980.1"/>
    </source>
</evidence>
<keyword evidence="2" id="KW-1185">Reference proteome</keyword>
<dbReference type="InterPro" id="IPR031997">
    <property type="entry name" value="T4-gp15_tss"/>
</dbReference>
<dbReference type="Proteomes" id="UP000221506">
    <property type="component" value="Segment"/>
</dbReference>
<dbReference type="EMBL" id="KY914485">
    <property type="protein sequence ID" value="ARK07980.1"/>
    <property type="molecule type" value="Genomic_DNA"/>
</dbReference>
<name>A0A1W6DYA3_9CAUD</name>
<dbReference type="Pfam" id="PF16724">
    <property type="entry name" value="T4-gp15_tss"/>
    <property type="match status" value="1"/>
</dbReference>
<reference evidence="1 2" key="1">
    <citation type="submission" date="2017-04" db="EMBL/GenBank/DDBJ databases">
        <title>Complete genome sequence and characterization of temperature-dependent bacteriophage phiA8-29 infecting Aeromonas.</title>
        <authorList>
            <person name="He Y."/>
            <person name="Yang H."/>
        </authorList>
    </citation>
    <scope>NUCLEOTIDE SEQUENCE [LARGE SCALE GENOMIC DNA]</scope>
</reference>